<dbReference type="InterPro" id="IPR001387">
    <property type="entry name" value="Cro/C1-type_HTH"/>
</dbReference>
<feature type="domain" description="HTH cro/C1-type" evidence="2">
    <location>
        <begin position="8"/>
        <end position="62"/>
    </location>
</feature>
<dbReference type="Pfam" id="PF01381">
    <property type="entry name" value="HTH_3"/>
    <property type="match status" value="1"/>
</dbReference>
<dbReference type="EMBL" id="BMJC01000001">
    <property type="protein sequence ID" value="GGA87119.1"/>
    <property type="molecule type" value="Genomic_DNA"/>
</dbReference>
<dbReference type="PANTHER" id="PTHR46558:SF13">
    <property type="entry name" value="HTH-TYPE TRANSCRIPTIONAL REGULATOR IMMR"/>
    <property type="match status" value="1"/>
</dbReference>
<dbReference type="Proteomes" id="UP000607559">
    <property type="component" value="Unassembled WGS sequence"/>
</dbReference>
<dbReference type="AlphaFoldDB" id="A0A8J2U8X4"/>
<name>A0A8J2U8X4_9BACT</name>
<dbReference type="SUPFAM" id="SSF47413">
    <property type="entry name" value="lambda repressor-like DNA-binding domains"/>
    <property type="match status" value="1"/>
</dbReference>
<dbReference type="Gene3D" id="1.10.260.40">
    <property type="entry name" value="lambda repressor-like DNA-binding domains"/>
    <property type="match status" value="1"/>
</dbReference>
<reference evidence="3" key="2">
    <citation type="submission" date="2020-09" db="EMBL/GenBank/DDBJ databases">
        <authorList>
            <person name="Sun Q."/>
            <person name="Zhou Y."/>
        </authorList>
    </citation>
    <scope>NUCLEOTIDE SEQUENCE</scope>
    <source>
        <strain evidence="3">CGMCC 1.15448</strain>
    </source>
</reference>
<keyword evidence="1" id="KW-0238">DNA-binding</keyword>
<protein>
    <recommendedName>
        <fullName evidence="2">HTH cro/C1-type domain-containing protein</fullName>
    </recommendedName>
</protein>
<evidence type="ECO:0000259" key="2">
    <source>
        <dbReference type="PROSITE" id="PS50943"/>
    </source>
</evidence>
<reference evidence="3" key="1">
    <citation type="journal article" date="2014" name="Int. J. Syst. Evol. Microbiol.">
        <title>Complete genome sequence of Corynebacterium casei LMG S-19264T (=DSM 44701T), isolated from a smear-ripened cheese.</title>
        <authorList>
            <consortium name="US DOE Joint Genome Institute (JGI-PGF)"/>
            <person name="Walter F."/>
            <person name="Albersmeier A."/>
            <person name="Kalinowski J."/>
            <person name="Ruckert C."/>
        </authorList>
    </citation>
    <scope>NUCLEOTIDE SEQUENCE</scope>
    <source>
        <strain evidence="3">CGMCC 1.15448</strain>
    </source>
</reference>
<proteinExistence type="predicted"/>
<dbReference type="CDD" id="cd00093">
    <property type="entry name" value="HTH_XRE"/>
    <property type="match status" value="1"/>
</dbReference>
<comment type="caution">
    <text evidence="3">The sequence shown here is derived from an EMBL/GenBank/DDBJ whole genome shotgun (WGS) entry which is preliminary data.</text>
</comment>
<dbReference type="GO" id="GO:0003677">
    <property type="term" value="F:DNA binding"/>
    <property type="evidence" value="ECO:0007669"/>
    <property type="project" value="UniProtKB-KW"/>
</dbReference>
<gene>
    <name evidence="3" type="ORF">GCM10011511_07790</name>
</gene>
<dbReference type="PROSITE" id="PS50943">
    <property type="entry name" value="HTH_CROC1"/>
    <property type="match status" value="1"/>
</dbReference>
<evidence type="ECO:0000313" key="3">
    <source>
        <dbReference type="EMBL" id="GGA87119.1"/>
    </source>
</evidence>
<dbReference type="RefSeq" id="WP_188928751.1">
    <property type="nucleotide sequence ID" value="NZ_BMJC01000001.1"/>
</dbReference>
<dbReference type="PANTHER" id="PTHR46558">
    <property type="entry name" value="TRACRIPTIONAL REGULATORY PROTEIN-RELATED-RELATED"/>
    <property type="match status" value="1"/>
</dbReference>
<evidence type="ECO:0000256" key="1">
    <source>
        <dbReference type="ARBA" id="ARBA00023125"/>
    </source>
</evidence>
<dbReference type="InterPro" id="IPR010982">
    <property type="entry name" value="Lambda_DNA-bd_dom_sf"/>
</dbReference>
<dbReference type="SMART" id="SM00530">
    <property type="entry name" value="HTH_XRE"/>
    <property type="match status" value="1"/>
</dbReference>
<keyword evidence="4" id="KW-1185">Reference proteome</keyword>
<organism evidence="3 4">
    <name type="scientific">Puia dinghuensis</name>
    <dbReference type="NCBI Taxonomy" id="1792502"/>
    <lineage>
        <taxon>Bacteria</taxon>
        <taxon>Pseudomonadati</taxon>
        <taxon>Bacteroidota</taxon>
        <taxon>Chitinophagia</taxon>
        <taxon>Chitinophagales</taxon>
        <taxon>Chitinophagaceae</taxon>
        <taxon>Puia</taxon>
    </lineage>
</organism>
<sequence>MHYLGKNLRYLRKQMSKTQSEIASLIKKGQTTIGNWENGISEPNLDELLVISSFFDIPLDTLIKIDLAESNPGHRPIGTGLTPYDHSTEASPVVREDKLSYVLQEIKSLREEMERLYARLPEK</sequence>
<accession>A0A8J2U8X4</accession>
<evidence type="ECO:0000313" key="4">
    <source>
        <dbReference type="Proteomes" id="UP000607559"/>
    </source>
</evidence>